<feature type="transmembrane region" description="Helical" evidence="8">
    <location>
        <begin position="413"/>
        <end position="431"/>
    </location>
</feature>
<keyword evidence="5 8" id="KW-0812">Transmembrane</keyword>
<feature type="transmembrane region" description="Helical" evidence="8">
    <location>
        <begin position="185"/>
        <end position="202"/>
    </location>
</feature>
<evidence type="ECO:0000256" key="3">
    <source>
        <dbReference type="ARBA" id="ARBA00022676"/>
    </source>
</evidence>
<evidence type="ECO:0000256" key="6">
    <source>
        <dbReference type="ARBA" id="ARBA00022989"/>
    </source>
</evidence>
<feature type="transmembrane region" description="Helical" evidence="8">
    <location>
        <begin position="349"/>
        <end position="371"/>
    </location>
</feature>
<reference evidence="11" key="1">
    <citation type="submission" date="2016-11" db="EMBL/GenBank/DDBJ databases">
        <authorList>
            <person name="Jaros S."/>
            <person name="Januszkiewicz K."/>
            <person name="Wedrychowicz H."/>
        </authorList>
    </citation>
    <scope>NUCLEOTIDE SEQUENCE [LARGE SCALE GENOMIC DNA]</scope>
    <source>
        <strain evidence="11">DSM 19859</strain>
    </source>
</reference>
<keyword evidence="2" id="KW-1003">Cell membrane</keyword>
<feature type="transmembrane region" description="Helical" evidence="8">
    <location>
        <begin position="292"/>
        <end position="311"/>
    </location>
</feature>
<reference evidence="10 13" key="3">
    <citation type="submission" date="2018-07" db="EMBL/GenBank/DDBJ databases">
        <title>Leeuwenhoekiella genomics.</title>
        <authorList>
            <person name="Tahon G."/>
            <person name="Willems A."/>
        </authorList>
    </citation>
    <scope>NUCLEOTIDE SEQUENCE [LARGE SCALE GENOMIC DNA]</scope>
    <source>
        <strain evidence="10 13">LMG 24856</strain>
    </source>
</reference>
<dbReference type="InterPro" id="IPR038731">
    <property type="entry name" value="RgtA/B/C-like"/>
</dbReference>
<comment type="subcellular location">
    <subcellularLocation>
        <location evidence="1">Cell membrane</location>
        <topology evidence="1">Multi-pass membrane protein</topology>
    </subcellularLocation>
</comment>
<dbReference type="GO" id="GO:0016763">
    <property type="term" value="F:pentosyltransferase activity"/>
    <property type="evidence" value="ECO:0007669"/>
    <property type="project" value="TreeGrafter"/>
</dbReference>
<dbReference type="OrthoDB" id="8353433at2"/>
<evidence type="ECO:0000313" key="12">
    <source>
        <dbReference type="Proteomes" id="UP000184240"/>
    </source>
</evidence>
<dbReference type="Pfam" id="PF13231">
    <property type="entry name" value="PMT_2"/>
    <property type="match status" value="1"/>
</dbReference>
<protein>
    <submittedName>
        <fullName evidence="10 11">4-amino-4-deoxy-L-arabinose transferase</fullName>
    </submittedName>
</protein>
<evidence type="ECO:0000313" key="13">
    <source>
        <dbReference type="Proteomes" id="UP000290037"/>
    </source>
</evidence>
<feature type="transmembrane region" description="Helical" evidence="8">
    <location>
        <begin position="115"/>
        <end position="133"/>
    </location>
</feature>
<proteinExistence type="predicted"/>
<organism evidence="11 12">
    <name type="scientific">Leeuwenhoekiella palythoae</name>
    <dbReference type="NCBI Taxonomy" id="573501"/>
    <lineage>
        <taxon>Bacteria</taxon>
        <taxon>Pseudomonadati</taxon>
        <taxon>Bacteroidota</taxon>
        <taxon>Flavobacteriia</taxon>
        <taxon>Flavobacteriales</taxon>
        <taxon>Flavobacteriaceae</taxon>
        <taxon>Leeuwenhoekiella</taxon>
    </lineage>
</organism>
<evidence type="ECO:0000256" key="7">
    <source>
        <dbReference type="ARBA" id="ARBA00023136"/>
    </source>
</evidence>
<feature type="transmembrane region" description="Helical" evidence="8">
    <location>
        <begin position="317"/>
        <end position="337"/>
    </location>
</feature>
<dbReference type="Proteomes" id="UP000290037">
    <property type="component" value="Unassembled WGS sequence"/>
</dbReference>
<dbReference type="EMBL" id="QOVN01000008">
    <property type="protein sequence ID" value="RXG27301.1"/>
    <property type="molecule type" value="Genomic_DNA"/>
</dbReference>
<evidence type="ECO:0000256" key="4">
    <source>
        <dbReference type="ARBA" id="ARBA00022679"/>
    </source>
</evidence>
<keyword evidence="3" id="KW-0328">Glycosyltransferase</keyword>
<feature type="transmembrane region" description="Helical" evidence="8">
    <location>
        <begin position="383"/>
        <end position="401"/>
    </location>
</feature>
<dbReference type="GO" id="GO:0010041">
    <property type="term" value="P:response to iron(III) ion"/>
    <property type="evidence" value="ECO:0007669"/>
    <property type="project" value="TreeGrafter"/>
</dbReference>
<accession>A0A1M5ZP76</accession>
<evidence type="ECO:0000256" key="2">
    <source>
        <dbReference type="ARBA" id="ARBA00022475"/>
    </source>
</evidence>
<evidence type="ECO:0000313" key="10">
    <source>
        <dbReference type="EMBL" id="RXG27301.1"/>
    </source>
</evidence>
<feature type="transmembrane region" description="Helical" evidence="8">
    <location>
        <begin position="139"/>
        <end position="156"/>
    </location>
</feature>
<reference evidence="12" key="2">
    <citation type="submission" date="2016-11" db="EMBL/GenBank/DDBJ databases">
        <authorList>
            <person name="Varghese N."/>
            <person name="Submissions S."/>
        </authorList>
    </citation>
    <scope>NUCLEOTIDE SEQUENCE [LARGE SCALE GENOMIC DNA]</scope>
    <source>
        <strain evidence="12">DSM 19859</strain>
    </source>
</reference>
<dbReference type="EMBL" id="FQXT01000007">
    <property type="protein sequence ID" value="SHI25958.1"/>
    <property type="molecule type" value="Genomic_DNA"/>
</dbReference>
<dbReference type="AlphaFoldDB" id="A0A1M5ZP76"/>
<dbReference type="GO" id="GO:0005886">
    <property type="term" value="C:plasma membrane"/>
    <property type="evidence" value="ECO:0007669"/>
    <property type="project" value="UniProtKB-SubCell"/>
</dbReference>
<keyword evidence="6 8" id="KW-1133">Transmembrane helix</keyword>
<name>A0A1M5ZP76_9FLAO</name>
<feature type="domain" description="Glycosyltransferase RgtA/B/C/D-like" evidence="9">
    <location>
        <begin position="62"/>
        <end position="219"/>
    </location>
</feature>
<keyword evidence="13" id="KW-1185">Reference proteome</keyword>
<gene>
    <name evidence="10" type="ORF">DSM01_3111</name>
    <name evidence="11" type="ORF">SAMN04487999_3318</name>
</gene>
<keyword evidence="4 11" id="KW-0808">Transferase</keyword>
<evidence type="ECO:0000313" key="11">
    <source>
        <dbReference type="EMBL" id="SHI25958.1"/>
    </source>
</evidence>
<evidence type="ECO:0000256" key="5">
    <source>
        <dbReference type="ARBA" id="ARBA00022692"/>
    </source>
</evidence>
<feature type="transmembrane region" description="Helical" evidence="8">
    <location>
        <begin position="258"/>
        <end position="280"/>
    </location>
</feature>
<feature type="transmembrane region" description="Helical" evidence="8">
    <location>
        <begin position="83"/>
        <end position="103"/>
    </location>
</feature>
<dbReference type="Proteomes" id="UP000184240">
    <property type="component" value="Unassembled WGS sequence"/>
</dbReference>
<dbReference type="InterPro" id="IPR050297">
    <property type="entry name" value="LipidA_mod_glycosyltrf_83"/>
</dbReference>
<dbReference type="RefSeq" id="WP_072985011.1">
    <property type="nucleotide sequence ID" value="NZ_FQXT01000007.1"/>
</dbReference>
<evidence type="ECO:0000256" key="1">
    <source>
        <dbReference type="ARBA" id="ARBA00004651"/>
    </source>
</evidence>
<dbReference type="PANTHER" id="PTHR33908">
    <property type="entry name" value="MANNOSYLTRANSFERASE YKCB-RELATED"/>
    <property type="match status" value="1"/>
</dbReference>
<keyword evidence="7 8" id="KW-0472">Membrane</keyword>
<evidence type="ECO:0000256" key="8">
    <source>
        <dbReference type="SAM" id="Phobius"/>
    </source>
</evidence>
<evidence type="ECO:0000259" key="9">
    <source>
        <dbReference type="Pfam" id="PF13231"/>
    </source>
</evidence>
<dbReference type="GO" id="GO:0009103">
    <property type="term" value="P:lipopolysaccharide biosynthetic process"/>
    <property type="evidence" value="ECO:0007669"/>
    <property type="project" value="UniProtKB-ARBA"/>
</dbReference>
<dbReference type="STRING" id="573501.SAMN04487999_3318"/>
<feature type="transmembrane region" description="Helical" evidence="8">
    <location>
        <begin position="209"/>
        <end position="232"/>
    </location>
</feature>
<dbReference type="PANTHER" id="PTHR33908:SF3">
    <property type="entry name" value="UNDECAPRENYL PHOSPHATE-ALPHA-4-AMINO-4-DEOXY-L-ARABINOSE ARABINOSYL TRANSFERASE"/>
    <property type="match status" value="1"/>
</dbReference>
<sequence>MKISEKHYPYILVAACLLLFFPHLDVLYANIMEARNFNTAREMLEHNNWVLTTMNGEARYEKPPLPTWLAALSAALFGITKLWALRLPSAIISTVLVLFSFSFSRKRLQLSAKQSLYASLILATSFYILFSGRNGTWDIFAHAFMLGGIYYLFQFFSSTDQKYRNAALAGLFIGLSFMSKGPVSHFALLLPFLIAYIWVFKLHSYKTRIAPFTLMILTALGLSSWWALAIYFGDSDTATAIADKEATAWANRNTRPFYYYWSFFTQSGIWTIPAFVSLLYPYLKTRVANLKAYRFSLIWTLAAVVLLSCIPEKKSRYLLPVLIPLALNISFYIEYLVRRFPALSDKRETIPVYFYFSIITIAAVLAAPAALFLFADQLEGSLWFWYASLQISSLFIAIIIVKSLQQKRIERAFFAVVIFACAIVSFAFPLVELSYTNEDYEQIAPKVADLLHEEKPLYLFENSSPELIWDLGQRVPVLKTRDGLQLPEQASFYLIVEEERTQEVEELLADYALQRVHCYDGNITTKADRNYKSRRIGCLYLVKKIDQ</sequence>